<dbReference type="InterPro" id="IPR001932">
    <property type="entry name" value="PPM-type_phosphatase-like_dom"/>
</dbReference>
<feature type="region of interest" description="Disordered" evidence="1">
    <location>
        <begin position="296"/>
        <end position="382"/>
    </location>
</feature>
<evidence type="ECO:0000256" key="1">
    <source>
        <dbReference type="SAM" id="MobiDB-lite"/>
    </source>
</evidence>
<dbReference type="EMBL" id="CP042344">
    <property type="protein sequence ID" value="QEA14326.1"/>
    <property type="molecule type" value="Genomic_DNA"/>
</dbReference>
<reference evidence="3 4" key="1">
    <citation type="submission" date="2019-07" db="EMBL/GenBank/DDBJ databases">
        <title>Complete genome sequence of Comamonas sp. NLF 7-7 isolated from livestock.</title>
        <authorList>
            <person name="Kim D.H."/>
            <person name="Kim J.G."/>
        </authorList>
    </citation>
    <scope>NUCLEOTIDE SEQUENCE [LARGE SCALE GENOMIC DNA]</scope>
    <source>
        <strain evidence="3 4">NLF 7-7</strain>
    </source>
</reference>
<gene>
    <name evidence="3" type="ORF">FOZ74_15525</name>
</gene>
<name>A0A5B8RXK1_9BURK</name>
<feature type="compositionally biased region" description="Low complexity" evidence="1">
    <location>
        <begin position="326"/>
        <end position="342"/>
    </location>
</feature>
<sequence>MSFGRSNLQTQLTAWLMRRTSSSGVRRVAPIAAALATDVGEIRQENQDRVAIVRGRDRLGRPFAVAALADGIGGMQQGAECAALALGSLFAAIASEATASIDSGQWLLRGIHQANNDVHARMHGEGGATISAALISGNGPIHWASVGDSRVYVADGSSLKQISIDDTIAGQLGRIGEAGFDQSKLIQFIGIGKPLEASVSSLPPHDGVAIFLTTDGVHFLDSTPWFGQLIKHAPDPGVCVRRLVELSRWCGGPDNATAAMLSLGDAINEGMPDVDRCLEVWDPFGELHVIVDPLRQPTSPAQQPAPAAKTAPALSHDVQPPEGEAETSAAAAAPQEARAAGATKKGRSARKGKSAAKGQRAEKSQEKASVPQLLIEFPNKTN</sequence>
<dbReference type="AlphaFoldDB" id="A0A5B8RXK1"/>
<evidence type="ECO:0000313" key="3">
    <source>
        <dbReference type="EMBL" id="QEA14326.1"/>
    </source>
</evidence>
<feature type="compositionally biased region" description="Low complexity" evidence="1">
    <location>
        <begin position="296"/>
        <end position="313"/>
    </location>
</feature>
<dbReference type="Pfam" id="PF13672">
    <property type="entry name" value="PP2C_2"/>
    <property type="match status" value="1"/>
</dbReference>
<dbReference type="SUPFAM" id="SSF81606">
    <property type="entry name" value="PP2C-like"/>
    <property type="match status" value="1"/>
</dbReference>
<evidence type="ECO:0000313" key="4">
    <source>
        <dbReference type="Proteomes" id="UP000321199"/>
    </source>
</evidence>
<dbReference type="CDD" id="cd00143">
    <property type="entry name" value="PP2Cc"/>
    <property type="match status" value="1"/>
</dbReference>
<dbReference type="Gene3D" id="3.60.40.10">
    <property type="entry name" value="PPM-type phosphatase domain"/>
    <property type="match status" value="1"/>
</dbReference>
<dbReference type="KEGG" id="cof:FOZ74_15525"/>
<accession>A0A5B8RXK1</accession>
<dbReference type="SMART" id="SM00332">
    <property type="entry name" value="PP2Cc"/>
    <property type="match status" value="1"/>
</dbReference>
<protein>
    <submittedName>
        <fullName evidence="3">Serine/threonine-protein phosphatase</fullName>
    </submittedName>
</protein>
<keyword evidence="4" id="KW-1185">Reference proteome</keyword>
<proteinExistence type="predicted"/>
<dbReference type="InterPro" id="IPR036457">
    <property type="entry name" value="PPM-type-like_dom_sf"/>
</dbReference>
<dbReference type="PROSITE" id="PS51746">
    <property type="entry name" value="PPM_2"/>
    <property type="match status" value="1"/>
</dbReference>
<dbReference type="OrthoDB" id="9801841at2"/>
<feature type="domain" description="PPM-type phosphatase" evidence="2">
    <location>
        <begin position="32"/>
        <end position="263"/>
    </location>
</feature>
<dbReference type="Proteomes" id="UP000321199">
    <property type="component" value="Chromosome"/>
</dbReference>
<evidence type="ECO:0000259" key="2">
    <source>
        <dbReference type="PROSITE" id="PS51746"/>
    </source>
</evidence>
<feature type="compositionally biased region" description="Basic residues" evidence="1">
    <location>
        <begin position="344"/>
        <end position="354"/>
    </location>
</feature>
<organism evidence="3 4">
    <name type="scientific">Comamonas flocculans</name>
    <dbReference type="NCBI Taxonomy" id="2597701"/>
    <lineage>
        <taxon>Bacteria</taxon>
        <taxon>Pseudomonadati</taxon>
        <taxon>Pseudomonadota</taxon>
        <taxon>Betaproteobacteria</taxon>
        <taxon>Burkholderiales</taxon>
        <taxon>Comamonadaceae</taxon>
        <taxon>Comamonas</taxon>
    </lineage>
</organism>